<organism evidence="1 2">
    <name type="scientific">Caerostris extrusa</name>
    <name type="common">Bark spider</name>
    <name type="synonym">Caerostris bankana</name>
    <dbReference type="NCBI Taxonomy" id="172846"/>
    <lineage>
        <taxon>Eukaryota</taxon>
        <taxon>Metazoa</taxon>
        <taxon>Ecdysozoa</taxon>
        <taxon>Arthropoda</taxon>
        <taxon>Chelicerata</taxon>
        <taxon>Arachnida</taxon>
        <taxon>Araneae</taxon>
        <taxon>Araneomorphae</taxon>
        <taxon>Entelegynae</taxon>
        <taxon>Araneoidea</taxon>
        <taxon>Araneidae</taxon>
        <taxon>Caerostris</taxon>
    </lineage>
</organism>
<sequence length="28" mass="3313">MEGVMRPFLVEFQTLQAGRIFILIENFL</sequence>
<keyword evidence="2" id="KW-1185">Reference proteome</keyword>
<dbReference type="EMBL" id="BPLR01015392">
    <property type="protein sequence ID" value="GIY75803.1"/>
    <property type="molecule type" value="Genomic_DNA"/>
</dbReference>
<feature type="non-terminal residue" evidence="1">
    <location>
        <position position="28"/>
    </location>
</feature>
<dbReference type="Proteomes" id="UP001054945">
    <property type="component" value="Unassembled WGS sequence"/>
</dbReference>
<comment type="caution">
    <text evidence="1">The sequence shown here is derived from an EMBL/GenBank/DDBJ whole genome shotgun (WGS) entry which is preliminary data.</text>
</comment>
<protein>
    <submittedName>
        <fullName evidence="1">Uncharacterized protein</fullName>
    </submittedName>
</protein>
<proteinExistence type="predicted"/>
<name>A0AAV4W070_CAEEX</name>
<evidence type="ECO:0000313" key="2">
    <source>
        <dbReference type="Proteomes" id="UP001054945"/>
    </source>
</evidence>
<dbReference type="AlphaFoldDB" id="A0AAV4W070"/>
<reference evidence="1 2" key="1">
    <citation type="submission" date="2021-06" db="EMBL/GenBank/DDBJ databases">
        <title>Caerostris extrusa draft genome.</title>
        <authorList>
            <person name="Kono N."/>
            <person name="Arakawa K."/>
        </authorList>
    </citation>
    <scope>NUCLEOTIDE SEQUENCE [LARGE SCALE GENOMIC DNA]</scope>
</reference>
<gene>
    <name evidence="1" type="ORF">CEXT_36681</name>
</gene>
<accession>A0AAV4W070</accession>
<evidence type="ECO:0000313" key="1">
    <source>
        <dbReference type="EMBL" id="GIY75803.1"/>
    </source>
</evidence>